<dbReference type="GO" id="GO:0003682">
    <property type="term" value="F:chromatin binding"/>
    <property type="evidence" value="ECO:0007669"/>
    <property type="project" value="TreeGrafter"/>
</dbReference>
<keyword evidence="4" id="KW-0539">Nucleus</keyword>
<dbReference type="GO" id="GO:0031261">
    <property type="term" value="C:DNA replication preinitiation complex"/>
    <property type="evidence" value="ECO:0007669"/>
    <property type="project" value="TreeGrafter"/>
</dbReference>
<accession>A0A1S4EQC0</accession>
<feature type="non-terminal residue" evidence="7">
    <location>
        <position position="129"/>
    </location>
</feature>
<sequence>MALTIDSSPPLGGAQQNKDMLSDGIQNAKKFLSALFKTVQSLLDMKQVNSSGPFLYVFVQEGTLDCKYYSKPHALSLLAMFILKAFVASSAGSRTRNHSKPLIASAPLDPLAETCIMIGIPPVTEIIPR</sequence>
<evidence type="ECO:0000256" key="4">
    <source>
        <dbReference type="ARBA" id="ARBA00023242"/>
    </source>
</evidence>
<keyword evidence="6" id="KW-1185">Reference proteome</keyword>
<proteinExistence type="inferred from homology"/>
<dbReference type="Proteomes" id="UP000079169">
    <property type="component" value="Unplaced"/>
</dbReference>
<dbReference type="RefSeq" id="XP_017304375.1">
    <property type="nucleotide sequence ID" value="XM_017448886.1"/>
</dbReference>
<dbReference type="GO" id="GO:1902977">
    <property type="term" value="P:mitotic DNA replication preinitiation complex assembly"/>
    <property type="evidence" value="ECO:0007669"/>
    <property type="project" value="TreeGrafter"/>
</dbReference>
<evidence type="ECO:0000256" key="1">
    <source>
        <dbReference type="ARBA" id="ARBA00004123"/>
    </source>
</evidence>
<dbReference type="PANTHER" id="PTHR10507">
    <property type="entry name" value="CDC45-RELATED PROTEIN"/>
    <property type="match status" value="1"/>
</dbReference>
<dbReference type="PaxDb" id="121845-A0A1S4EQC0"/>
<comment type="similarity">
    <text evidence="2">Belongs to the CDC45 family.</text>
</comment>
<protein>
    <submittedName>
        <fullName evidence="7">Cell division control protein 45 homolog</fullName>
    </submittedName>
</protein>
<dbReference type="STRING" id="121845.A0A1S4EQC0"/>
<dbReference type="AlphaFoldDB" id="A0A1S4EQC0"/>
<name>A0A1S4EQC0_DIACI</name>
<dbReference type="GO" id="GO:0003688">
    <property type="term" value="F:DNA replication origin binding"/>
    <property type="evidence" value="ECO:0007669"/>
    <property type="project" value="TreeGrafter"/>
</dbReference>
<evidence type="ECO:0000313" key="6">
    <source>
        <dbReference type="Proteomes" id="UP000079169"/>
    </source>
</evidence>
<dbReference type="PANTHER" id="PTHR10507:SF0">
    <property type="entry name" value="CELL DIVISION CONTROL PROTEIN 45 HOMOLOG"/>
    <property type="match status" value="1"/>
</dbReference>
<dbReference type="GeneID" id="103521768"/>
<keyword evidence="3" id="KW-0235">DNA replication</keyword>
<evidence type="ECO:0000313" key="7">
    <source>
        <dbReference type="RefSeq" id="XP_017304375.1"/>
    </source>
</evidence>
<keyword evidence="7" id="KW-0132">Cell division</keyword>
<evidence type="ECO:0000256" key="3">
    <source>
        <dbReference type="ARBA" id="ARBA00022705"/>
    </source>
</evidence>
<evidence type="ECO:0000256" key="5">
    <source>
        <dbReference type="ARBA" id="ARBA00023306"/>
    </source>
</evidence>
<dbReference type="GO" id="GO:0000727">
    <property type="term" value="P:double-strand break repair via break-induced replication"/>
    <property type="evidence" value="ECO:0007669"/>
    <property type="project" value="TreeGrafter"/>
</dbReference>
<dbReference type="KEGG" id="dci:103521768"/>
<dbReference type="GO" id="GO:0051301">
    <property type="term" value="P:cell division"/>
    <property type="evidence" value="ECO:0007669"/>
    <property type="project" value="UniProtKB-KW"/>
</dbReference>
<dbReference type="GO" id="GO:0003697">
    <property type="term" value="F:single-stranded DNA binding"/>
    <property type="evidence" value="ECO:0007669"/>
    <property type="project" value="TreeGrafter"/>
</dbReference>
<gene>
    <name evidence="7" type="primary">LOC103521768</name>
</gene>
<evidence type="ECO:0000256" key="2">
    <source>
        <dbReference type="ARBA" id="ARBA00010727"/>
    </source>
</evidence>
<reference evidence="7" key="1">
    <citation type="submission" date="2025-08" db="UniProtKB">
        <authorList>
            <consortium name="RefSeq"/>
        </authorList>
    </citation>
    <scope>IDENTIFICATION</scope>
</reference>
<dbReference type="InterPro" id="IPR003874">
    <property type="entry name" value="CDC45"/>
</dbReference>
<dbReference type="CTD" id="8318"/>
<keyword evidence="5" id="KW-0131">Cell cycle</keyword>
<dbReference type="GO" id="GO:0006270">
    <property type="term" value="P:DNA replication initiation"/>
    <property type="evidence" value="ECO:0007669"/>
    <property type="project" value="InterPro"/>
</dbReference>
<organism evidence="6 7">
    <name type="scientific">Diaphorina citri</name>
    <name type="common">Asian citrus psyllid</name>
    <dbReference type="NCBI Taxonomy" id="121845"/>
    <lineage>
        <taxon>Eukaryota</taxon>
        <taxon>Metazoa</taxon>
        <taxon>Ecdysozoa</taxon>
        <taxon>Arthropoda</taxon>
        <taxon>Hexapoda</taxon>
        <taxon>Insecta</taxon>
        <taxon>Pterygota</taxon>
        <taxon>Neoptera</taxon>
        <taxon>Paraneoptera</taxon>
        <taxon>Hemiptera</taxon>
        <taxon>Sternorrhyncha</taxon>
        <taxon>Psylloidea</taxon>
        <taxon>Psyllidae</taxon>
        <taxon>Diaphorininae</taxon>
        <taxon>Diaphorina</taxon>
    </lineage>
</organism>
<comment type="subcellular location">
    <subcellularLocation>
        <location evidence="1">Nucleus</location>
    </subcellularLocation>
</comment>
<dbReference type="Pfam" id="PF02724">
    <property type="entry name" value="CDC45"/>
    <property type="match status" value="1"/>
</dbReference>